<name>A0ABP1CLJ5_9APHY</name>
<evidence type="ECO:0000256" key="1">
    <source>
        <dbReference type="SAM" id="MobiDB-lite"/>
    </source>
</evidence>
<dbReference type="EMBL" id="OZ037944">
    <property type="protein sequence ID" value="CAL1696573.1"/>
    <property type="molecule type" value="Genomic_DNA"/>
</dbReference>
<evidence type="ECO:0008006" key="4">
    <source>
        <dbReference type="Google" id="ProtNLM"/>
    </source>
</evidence>
<feature type="region of interest" description="Disordered" evidence="1">
    <location>
        <begin position="61"/>
        <end position="180"/>
    </location>
</feature>
<gene>
    <name evidence="2" type="ORF">GFSPODELE1_LOCUS1253</name>
</gene>
<feature type="compositionally biased region" description="Low complexity" evidence="1">
    <location>
        <begin position="115"/>
        <end position="126"/>
    </location>
</feature>
<feature type="region of interest" description="Disordered" evidence="1">
    <location>
        <begin position="1"/>
        <end position="45"/>
    </location>
</feature>
<accession>A0ABP1CLJ5</accession>
<feature type="compositionally biased region" description="Low complexity" evidence="1">
    <location>
        <begin position="165"/>
        <end position="174"/>
    </location>
</feature>
<evidence type="ECO:0000313" key="2">
    <source>
        <dbReference type="EMBL" id="CAL1696573.1"/>
    </source>
</evidence>
<proteinExistence type="predicted"/>
<feature type="compositionally biased region" description="Low complexity" evidence="1">
    <location>
        <begin position="74"/>
        <end position="85"/>
    </location>
</feature>
<sequence>MPPVSTHHTDSYTPSAHHYGSGGSGAGSSSGDETHGPAEWSISPREFWKKTIDTLAHHTKRMDDSGTLGGNAHSGNSGNVDGGSVYNPDTTMNEGMPTLMNMNSNNAGTGGGSKSGCAGAGKTSSAGSGGNASSGNSGTAHGGSVSGAPSGMINVDSNNAGGAGETETGCATGGDSHAST</sequence>
<keyword evidence="3" id="KW-1185">Reference proteome</keyword>
<dbReference type="Proteomes" id="UP001497453">
    <property type="component" value="Chromosome 1"/>
</dbReference>
<protein>
    <recommendedName>
        <fullName evidence="4">Period circadian protein</fullName>
    </recommendedName>
</protein>
<organism evidence="2 3">
    <name type="scientific">Somion occarium</name>
    <dbReference type="NCBI Taxonomy" id="3059160"/>
    <lineage>
        <taxon>Eukaryota</taxon>
        <taxon>Fungi</taxon>
        <taxon>Dikarya</taxon>
        <taxon>Basidiomycota</taxon>
        <taxon>Agaricomycotina</taxon>
        <taxon>Agaricomycetes</taxon>
        <taxon>Polyporales</taxon>
        <taxon>Cerrenaceae</taxon>
        <taxon>Somion</taxon>
    </lineage>
</organism>
<evidence type="ECO:0000313" key="3">
    <source>
        <dbReference type="Proteomes" id="UP001497453"/>
    </source>
</evidence>
<reference evidence="3" key="1">
    <citation type="submission" date="2024-04" db="EMBL/GenBank/DDBJ databases">
        <authorList>
            <person name="Shaw F."/>
            <person name="Minotto A."/>
        </authorList>
    </citation>
    <scope>NUCLEOTIDE SEQUENCE [LARGE SCALE GENOMIC DNA]</scope>
</reference>